<sequence length="258" mass="29572">MESITQILILLVIVSSCMAATLNTLNGQKKEKRSGRFCPPMGYKEKYEVAFLDNAQPLYGCAYLDHDWNLSDVPLFHLWLERPEEQSIIPTYCKNTSNMNHYIFECLSNDESANPEEVEKGFQYMSLFEYKPNKYGQHGSNTNEPSFRCAVYVADEYKNYGVVVIRMALSRGKAEHFTVRQCEGLSNILEDRNLIYDPKSQQYWPEGASYVFVMGDLQPKRRTTTTTTTTTTSTTTTTTQKPPVSFLYFLSMIRGELA</sequence>
<name>A0A9P0J833_APHGO</name>
<proteinExistence type="predicted"/>
<evidence type="ECO:0000256" key="1">
    <source>
        <dbReference type="SAM" id="SignalP"/>
    </source>
</evidence>
<feature type="chain" id="PRO_5040131198" evidence="1">
    <location>
        <begin position="20"/>
        <end position="258"/>
    </location>
</feature>
<gene>
    <name evidence="2" type="ORF">APHIGO_LOCUS7725</name>
</gene>
<keyword evidence="1" id="KW-0732">Signal</keyword>
<protein>
    <submittedName>
        <fullName evidence="2">Uncharacterized protein</fullName>
    </submittedName>
</protein>
<dbReference type="EMBL" id="OU899036">
    <property type="protein sequence ID" value="CAH1730915.1"/>
    <property type="molecule type" value="Genomic_DNA"/>
</dbReference>
<accession>A0A9P0J833</accession>
<reference evidence="2" key="1">
    <citation type="submission" date="2022-02" db="EMBL/GenBank/DDBJ databases">
        <authorList>
            <person name="King R."/>
        </authorList>
    </citation>
    <scope>NUCLEOTIDE SEQUENCE</scope>
</reference>
<evidence type="ECO:0000313" key="3">
    <source>
        <dbReference type="Proteomes" id="UP001154329"/>
    </source>
</evidence>
<feature type="signal peptide" evidence="1">
    <location>
        <begin position="1"/>
        <end position="19"/>
    </location>
</feature>
<organism evidence="2 3">
    <name type="scientific">Aphis gossypii</name>
    <name type="common">Cotton aphid</name>
    <dbReference type="NCBI Taxonomy" id="80765"/>
    <lineage>
        <taxon>Eukaryota</taxon>
        <taxon>Metazoa</taxon>
        <taxon>Ecdysozoa</taxon>
        <taxon>Arthropoda</taxon>
        <taxon>Hexapoda</taxon>
        <taxon>Insecta</taxon>
        <taxon>Pterygota</taxon>
        <taxon>Neoptera</taxon>
        <taxon>Paraneoptera</taxon>
        <taxon>Hemiptera</taxon>
        <taxon>Sternorrhyncha</taxon>
        <taxon>Aphidomorpha</taxon>
        <taxon>Aphidoidea</taxon>
        <taxon>Aphididae</taxon>
        <taxon>Aphidini</taxon>
        <taxon>Aphis</taxon>
        <taxon>Aphis</taxon>
    </lineage>
</organism>
<reference evidence="2" key="2">
    <citation type="submission" date="2022-10" db="EMBL/GenBank/DDBJ databases">
        <authorList>
            <consortium name="ENA_rothamsted_submissions"/>
            <consortium name="culmorum"/>
            <person name="King R."/>
        </authorList>
    </citation>
    <scope>NUCLEOTIDE SEQUENCE</scope>
</reference>
<dbReference type="Proteomes" id="UP001154329">
    <property type="component" value="Chromosome 3"/>
</dbReference>
<dbReference type="AlphaFoldDB" id="A0A9P0J833"/>
<evidence type="ECO:0000313" key="2">
    <source>
        <dbReference type="EMBL" id="CAH1730915.1"/>
    </source>
</evidence>
<keyword evidence="3" id="KW-1185">Reference proteome</keyword>